<gene>
    <name evidence="1" type="ORF">HHU12_15820</name>
</gene>
<dbReference type="InterPro" id="IPR036866">
    <property type="entry name" value="RibonucZ/Hydroxyglut_hydro"/>
</dbReference>
<keyword evidence="2" id="KW-1185">Reference proteome</keyword>
<dbReference type="PANTHER" id="PTHR36142:SF2">
    <property type="entry name" value="METALLO-HYDROLASE_OXIDOREDUCTASE SUPERFAMILY PROTEIN"/>
    <property type="match status" value="1"/>
</dbReference>
<dbReference type="Proteomes" id="UP000576082">
    <property type="component" value="Unassembled WGS sequence"/>
</dbReference>
<evidence type="ECO:0000313" key="1">
    <source>
        <dbReference type="EMBL" id="NME69444.1"/>
    </source>
</evidence>
<name>A0A7X9RVK7_9BACT</name>
<dbReference type="Pfam" id="PF13483">
    <property type="entry name" value="Lactamase_B_3"/>
    <property type="match status" value="1"/>
</dbReference>
<comment type="caution">
    <text evidence="1">The sequence shown here is derived from an EMBL/GenBank/DDBJ whole genome shotgun (WGS) entry which is preliminary data.</text>
</comment>
<sequence>MIKIQRLNMDNSWYIELDSLKLLVDPWLEGAEIDYFSWFNKQWHRTPPLKYEEIPPFDIVLITQKYPDHFHSKTLKQLQPQKVMGPESIRRKVKRVLPKAEFIPLSKKIKKQAVEGVTFHFLPTKRWLDPIYDAFLIDDGNESICLATHGFDINYKYIKALGEFSPVTLLMTPFNFYQLPAFLGGVVSPGLEGVRKLTEEFKPACVVPTHDEDKHVRGLVSKFATIIRSMSKKELRKLPWLEETYQPLNHYHLTKIS</sequence>
<dbReference type="RefSeq" id="WP_169657719.1">
    <property type="nucleotide sequence ID" value="NZ_JABANE010000041.1"/>
</dbReference>
<dbReference type="Gene3D" id="3.60.15.10">
    <property type="entry name" value="Ribonuclease Z/Hydroxyacylglutathione hydrolase-like"/>
    <property type="match status" value="1"/>
</dbReference>
<organism evidence="1 2">
    <name type="scientific">Flammeovirga aprica JL-4</name>
    <dbReference type="NCBI Taxonomy" id="694437"/>
    <lineage>
        <taxon>Bacteria</taxon>
        <taxon>Pseudomonadati</taxon>
        <taxon>Bacteroidota</taxon>
        <taxon>Cytophagia</taxon>
        <taxon>Cytophagales</taxon>
        <taxon>Flammeovirgaceae</taxon>
        <taxon>Flammeovirga</taxon>
    </lineage>
</organism>
<evidence type="ECO:0000313" key="2">
    <source>
        <dbReference type="Proteomes" id="UP000576082"/>
    </source>
</evidence>
<dbReference type="SUPFAM" id="SSF56281">
    <property type="entry name" value="Metallo-hydrolase/oxidoreductase"/>
    <property type="match status" value="1"/>
</dbReference>
<dbReference type="AlphaFoldDB" id="A0A7X9RVK7"/>
<protein>
    <recommendedName>
        <fullName evidence="3">MBL fold metallo-hydrolase</fullName>
    </recommendedName>
</protein>
<accession>A0A7X9RVK7</accession>
<reference evidence="1 2" key="1">
    <citation type="submission" date="2020-04" db="EMBL/GenBank/DDBJ databases">
        <title>Flammeovirga sp. SR4, a novel species isolated from seawater.</title>
        <authorList>
            <person name="Wang X."/>
        </authorList>
    </citation>
    <scope>NUCLEOTIDE SEQUENCE [LARGE SCALE GENOMIC DNA]</scope>
    <source>
        <strain evidence="1 2">ATCC 23126</strain>
    </source>
</reference>
<evidence type="ECO:0008006" key="3">
    <source>
        <dbReference type="Google" id="ProtNLM"/>
    </source>
</evidence>
<dbReference type="EMBL" id="JABANE010000041">
    <property type="protein sequence ID" value="NME69444.1"/>
    <property type="molecule type" value="Genomic_DNA"/>
</dbReference>
<dbReference type="PANTHER" id="PTHR36142">
    <property type="entry name" value="METALLO-HYDROLASE/OXIDOREDUCTASE SUPERFAMILY PROTEIN"/>
    <property type="match status" value="1"/>
</dbReference>
<proteinExistence type="predicted"/>